<gene>
    <name evidence="2" type="ORF">VDLFYP95_00060</name>
</gene>
<feature type="signal peptide" evidence="1">
    <location>
        <begin position="1"/>
        <end position="27"/>
    </location>
</feature>
<organism evidence="2">
    <name type="scientific">Veillonella dispar</name>
    <dbReference type="NCBI Taxonomy" id="39778"/>
    <lineage>
        <taxon>Bacteria</taxon>
        <taxon>Bacillati</taxon>
        <taxon>Bacillota</taxon>
        <taxon>Negativicutes</taxon>
        <taxon>Veillonellales</taxon>
        <taxon>Veillonellaceae</taxon>
        <taxon>Veillonella</taxon>
    </lineage>
</organism>
<evidence type="ECO:0000256" key="1">
    <source>
        <dbReference type="SAM" id="SignalP"/>
    </source>
</evidence>
<proteinExistence type="predicted"/>
<evidence type="ECO:0000313" key="2">
    <source>
        <dbReference type="EMBL" id="VYU29886.1"/>
    </source>
</evidence>
<keyword evidence="1" id="KW-0732">Signal</keyword>
<sequence>MFYTFGRYKRSLLTVLGVLLASTLATASAATINMSQLTSNTAQPVVINSMPSNVDTTTPTLQADNNGQPILKVANTPVSTPIVGTPEKATINTSNSNYDGHLDNFPSRKVTIVVPAKLRNENTAQLGRYMTDRLSNTLKYPYYDTAIVSTNTPTAEIRAVDLAQIAAAQNSEIVIMPVPLQDVYVQINGVNSPYAYNNDDREMYIAAKVNALLYYYDVNDQVIHTVRSGFNQTDDSLTMPTHKAVWNKVMTVLLDKLPYKRIPTDRDRYQAPGINSESPVVLDFQVEQPRNTAYSLKGVSVL</sequence>
<protein>
    <submittedName>
        <fullName evidence="2">Uncharacterized protein</fullName>
    </submittedName>
</protein>
<dbReference type="AlphaFoldDB" id="A0A6N3DL18"/>
<dbReference type="RefSeq" id="WP_156720012.1">
    <property type="nucleotide sequence ID" value="NZ_CACRUF010000054.1"/>
</dbReference>
<feature type="chain" id="PRO_5038467203" evidence="1">
    <location>
        <begin position="28"/>
        <end position="302"/>
    </location>
</feature>
<accession>A0A6N3DL18</accession>
<name>A0A6N3DL18_9FIRM</name>
<dbReference type="EMBL" id="CACRUF010000054">
    <property type="protein sequence ID" value="VYU29886.1"/>
    <property type="molecule type" value="Genomic_DNA"/>
</dbReference>
<reference evidence="2" key="1">
    <citation type="submission" date="2019-11" db="EMBL/GenBank/DDBJ databases">
        <authorList>
            <person name="Feng L."/>
        </authorList>
    </citation>
    <scope>NUCLEOTIDE SEQUENCE</scope>
    <source>
        <strain evidence="2">VdisparLFYP95</strain>
    </source>
</reference>